<evidence type="ECO:0000313" key="3">
    <source>
        <dbReference type="Proteomes" id="UP001201812"/>
    </source>
</evidence>
<dbReference type="PROSITE" id="PS50181">
    <property type="entry name" value="FBOX"/>
    <property type="match status" value="1"/>
</dbReference>
<dbReference type="AlphaFoldDB" id="A0AAD4RDY4"/>
<dbReference type="Proteomes" id="UP001201812">
    <property type="component" value="Unassembled WGS sequence"/>
</dbReference>
<sequence length="285" mass="33230">MGLINLPADVVASVLQFFKRKELDELSFINRRFYSIISQYLTLTPFRILSELNVNPDFECSIRKNFRSHVETYDLDAIKPSLELKYVRFDLTKLEFPTDGHDEICLAFVEKLLRMTHIWSDQKLIVDSWPNQCSLSAHTTVFGDFARATQLAIKPESAIAPWPAFSFDYPSFIACDRLTLIYLRLDPCSIIRYLHQWKGAGRKDLCWVINGNTDCNFKALVEQIIKEFMEAVTPRPFLFEIIFRHQQSKIHKFQFDNALTKEQLVSSVEAVRKGQLVRIERKAIR</sequence>
<dbReference type="EMBL" id="JAKKPZ010000001">
    <property type="protein sequence ID" value="KAI1729547.1"/>
    <property type="molecule type" value="Genomic_DNA"/>
</dbReference>
<evidence type="ECO:0000313" key="2">
    <source>
        <dbReference type="EMBL" id="KAI1729547.1"/>
    </source>
</evidence>
<keyword evidence="3" id="KW-1185">Reference proteome</keyword>
<accession>A0AAD4RDY4</accession>
<feature type="domain" description="F-box" evidence="1">
    <location>
        <begin position="1"/>
        <end position="49"/>
    </location>
</feature>
<gene>
    <name evidence="2" type="ORF">DdX_01793</name>
</gene>
<proteinExistence type="predicted"/>
<name>A0AAD4RDY4_9BILA</name>
<dbReference type="InterPro" id="IPR001810">
    <property type="entry name" value="F-box_dom"/>
</dbReference>
<reference evidence="2" key="1">
    <citation type="submission" date="2022-01" db="EMBL/GenBank/DDBJ databases">
        <title>Genome Sequence Resource for Two Populations of Ditylenchus destructor, the Migratory Endoparasitic Phytonematode.</title>
        <authorList>
            <person name="Zhang H."/>
            <person name="Lin R."/>
            <person name="Xie B."/>
        </authorList>
    </citation>
    <scope>NUCLEOTIDE SEQUENCE</scope>
    <source>
        <strain evidence="2">BazhouSP</strain>
    </source>
</reference>
<organism evidence="2 3">
    <name type="scientific">Ditylenchus destructor</name>
    <dbReference type="NCBI Taxonomy" id="166010"/>
    <lineage>
        <taxon>Eukaryota</taxon>
        <taxon>Metazoa</taxon>
        <taxon>Ecdysozoa</taxon>
        <taxon>Nematoda</taxon>
        <taxon>Chromadorea</taxon>
        <taxon>Rhabditida</taxon>
        <taxon>Tylenchina</taxon>
        <taxon>Tylenchomorpha</taxon>
        <taxon>Sphaerularioidea</taxon>
        <taxon>Anguinidae</taxon>
        <taxon>Anguininae</taxon>
        <taxon>Ditylenchus</taxon>
    </lineage>
</organism>
<protein>
    <recommendedName>
        <fullName evidence="1">F-box domain-containing protein</fullName>
    </recommendedName>
</protein>
<dbReference type="Pfam" id="PF00646">
    <property type="entry name" value="F-box"/>
    <property type="match status" value="1"/>
</dbReference>
<evidence type="ECO:0000259" key="1">
    <source>
        <dbReference type="PROSITE" id="PS50181"/>
    </source>
</evidence>
<comment type="caution">
    <text evidence="2">The sequence shown here is derived from an EMBL/GenBank/DDBJ whole genome shotgun (WGS) entry which is preliminary data.</text>
</comment>